<feature type="compositionally biased region" description="Pro residues" evidence="1">
    <location>
        <begin position="72"/>
        <end position="84"/>
    </location>
</feature>
<name>A0A8J4Y0A4_CHIOP</name>
<keyword evidence="3" id="KW-1185">Reference proteome</keyword>
<reference evidence="2" key="1">
    <citation type="submission" date="2020-07" db="EMBL/GenBank/DDBJ databases">
        <title>The High-quality genome of the commercially important snow crab, Chionoecetes opilio.</title>
        <authorList>
            <person name="Jeong J.-H."/>
            <person name="Ryu S."/>
        </authorList>
    </citation>
    <scope>NUCLEOTIDE SEQUENCE</scope>
    <source>
        <strain evidence="2">MADBK_172401_WGS</strain>
        <tissue evidence="2">Digestive gland</tissue>
    </source>
</reference>
<gene>
    <name evidence="2" type="ORF">GWK47_054427</name>
</gene>
<sequence length="220" mass="23539">MTDVTLQNLSPECRTLTELRGSHCPRLGFVTPHQPHAPPRPRAAGGFTGPVTINEYAELVNNIHVAYTTSPTPLPPTTSVPAAPPTGSGRPRCLPQPQVLLLPWSLRRGSQELSASMFLVGKRPARGSVNAHLSPASISRASTVRHSSGHVILMPNPPDPRISPPDSLHRFSRAPPPQVTPQILVSPRAPLARQSPAAPPPPSPPLPGRWTLLWVANTLS</sequence>
<protein>
    <submittedName>
        <fullName evidence="2">Uncharacterized protein</fullName>
    </submittedName>
</protein>
<comment type="caution">
    <text evidence="2">The sequence shown here is derived from an EMBL/GenBank/DDBJ whole genome shotgun (WGS) entry which is preliminary data.</text>
</comment>
<evidence type="ECO:0000313" key="2">
    <source>
        <dbReference type="EMBL" id="KAG0717447.1"/>
    </source>
</evidence>
<proteinExistence type="predicted"/>
<feature type="compositionally biased region" description="Low complexity" evidence="1">
    <location>
        <begin position="187"/>
        <end position="196"/>
    </location>
</feature>
<feature type="region of interest" description="Disordered" evidence="1">
    <location>
        <begin position="149"/>
        <end position="209"/>
    </location>
</feature>
<dbReference type="EMBL" id="JACEEZ010017535">
    <property type="protein sequence ID" value="KAG0717447.1"/>
    <property type="molecule type" value="Genomic_DNA"/>
</dbReference>
<dbReference type="Proteomes" id="UP000770661">
    <property type="component" value="Unassembled WGS sequence"/>
</dbReference>
<feature type="compositionally biased region" description="Pro residues" evidence="1">
    <location>
        <begin position="197"/>
        <end position="207"/>
    </location>
</feature>
<feature type="region of interest" description="Disordered" evidence="1">
    <location>
        <begin position="70"/>
        <end position="94"/>
    </location>
</feature>
<organism evidence="2 3">
    <name type="scientific">Chionoecetes opilio</name>
    <name type="common">Atlantic snow crab</name>
    <name type="synonym">Cancer opilio</name>
    <dbReference type="NCBI Taxonomy" id="41210"/>
    <lineage>
        <taxon>Eukaryota</taxon>
        <taxon>Metazoa</taxon>
        <taxon>Ecdysozoa</taxon>
        <taxon>Arthropoda</taxon>
        <taxon>Crustacea</taxon>
        <taxon>Multicrustacea</taxon>
        <taxon>Malacostraca</taxon>
        <taxon>Eumalacostraca</taxon>
        <taxon>Eucarida</taxon>
        <taxon>Decapoda</taxon>
        <taxon>Pleocyemata</taxon>
        <taxon>Brachyura</taxon>
        <taxon>Eubrachyura</taxon>
        <taxon>Majoidea</taxon>
        <taxon>Majidae</taxon>
        <taxon>Chionoecetes</taxon>
    </lineage>
</organism>
<dbReference type="AlphaFoldDB" id="A0A8J4Y0A4"/>
<evidence type="ECO:0000256" key="1">
    <source>
        <dbReference type="SAM" id="MobiDB-lite"/>
    </source>
</evidence>
<evidence type="ECO:0000313" key="3">
    <source>
        <dbReference type="Proteomes" id="UP000770661"/>
    </source>
</evidence>
<accession>A0A8J4Y0A4</accession>